<evidence type="ECO:0000256" key="4">
    <source>
        <dbReference type="ARBA" id="ARBA00023002"/>
    </source>
</evidence>
<dbReference type="Gene3D" id="2.40.40.20">
    <property type="match status" value="1"/>
</dbReference>
<dbReference type="AlphaFoldDB" id="A0A378F457"/>
<keyword evidence="3" id="KW-0479">Metal-binding</keyword>
<feature type="domain" description="Molybdopterin dinucleotide-binding" evidence="6">
    <location>
        <begin position="96"/>
        <end position="209"/>
    </location>
</feature>
<dbReference type="InterPro" id="IPR006657">
    <property type="entry name" value="MoPterin_dinucl-bd_dom"/>
</dbReference>
<dbReference type="InterPro" id="IPR050612">
    <property type="entry name" value="Prok_Mopterin_Oxidored"/>
</dbReference>
<evidence type="ECO:0000313" key="7">
    <source>
        <dbReference type="EMBL" id="STW39156.1"/>
    </source>
</evidence>
<dbReference type="Proteomes" id="UP000255167">
    <property type="component" value="Unassembled WGS sequence"/>
</dbReference>
<dbReference type="GO" id="GO:0009061">
    <property type="term" value="P:anaerobic respiration"/>
    <property type="evidence" value="ECO:0007669"/>
    <property type="project" value="TreeGrafter"/>
</dbReference>
<keyword evidence="4 7" id="KW-0560">Oxidoreductase</keyword>
<dbReference type="EC" id="1.8.5.3" evidence="7"/>
<dbReference type="SUPFAM" id="SSF50692">
    <property type="entry name" value="ADC-like"/>
    <property type="match status" value="1"/>
</dbReference>
<keyword evidence="2" id="KW-0500">Molybdenum</keyword>
<dbReference type="GO" id="GO:0043546">
    <property type="term" value="F:molybdopterin cofactor binding"/>
    <property type="evidence" value="ECO:0007669"/>
    <property type="project" value="InterPro"/>
</dbReference>
<dbReference type="Pfam" id="PF01568">
    <property type="entry name" value="Molydop_binding"/>
    <property type="match status" value="1"/>
</dbReference>
<proteinExistence type="predicted"/>
<reference evidence="7 8" key="1">
    <citation type="submission" date="2018-06" db="EMBL/GenBank/DDBJ databases">
        <authorList>
            <consortium name="Pathogen Informatics"/>
            <person name="Doyle S."/>
        </authorList>
    </citation>
    <scope>NUCLEOTIDE SEQUENCE [LARGE SCALE GENOMIC DNA]</scope>
    <source>
        <strain evidence="7 8">NCTC9617</strain>
    </source>
</reference>
<evidence type="ECO:0000256" key="1">
    <source>
        <dbReference type="ARBA" id="ARBA00001942"/>
    </source>
</evidence>
<comment type="cofactor">
    <cofactor evidence="1">
        <name>Mo-bis(molybdopterin guanine dinucleotide)</name>
        <dbReference type="ChEBI" id="CHEBI:60539"/>
    </cofactor>
</comment>
<dbReference type="CDD" id="cd02794">
    <property type="entry name" value="MopB_CT_DmsA-EC"/>
    <property type="match status" value="1"/>
</dbReference>
<dbReference type="EMBL" id="UGNC01000004">
    <property type="protein sequence ID" value="STW39156.1"/>
    <property type="molecule type" value="Genomic_DNA"/>
</dbReference>
<evidence type="ECO:0000256" key="3">
    <source>
        <dbReference type="ARBA" id="ARBA00022723"/>
    </source>
</evidence>
<dbReference type="GO" id="GO:0030288">
    <property type="term" value="C:outer membrane-bounded periplasmic space"/>
    <property type="evidence" value="ECO:0007669"/>
    <property type="project" value="TreeGrafter"/>
</dbReference>
<dbReference type="PROSITE" id="PS00932">
    <property type="entry name" value="MOLYBDOPTERIN_PROK_3"/>
    <property type="match status" value="1"/>
</dbReference>
<dbReference type="InterPro" id="IPR009010">
    <property type="entry name" value="Asp_de-COase-like_dom_sf"/>
</dbReference>
<dbReference type="PANTHER" id="PTHR43742:SF7">
    <property type="entry name" value="DIMETHYL SULFOXIDE REDUCTASE CHAIN YNFE-RELATED"/>
    <property type="match status" value="1"/>
</dbReference>
<dbReference type="GO" id="GO:0016491">
    <property type="term" value="F:oxidoreductase activity"/>
    <property type="evidence" value="ECO:0007669"/>
    <property type="project" value="UniProtKB-KW"/>
</dbReference>
<protein>
    <submittedName>
        <fullName evidence="7">Anaerobic dimethyl sulfoxide reductase subunit A</fullName>
        <ecNumber evidence="7">1.8.5.3</ecNumber>
    </submittedName>
</protein>
<name>A0A378F457_KLEPN</name>
<accession>A0A378F457</accession>
<evidence type="ECO:0000259" key="6">
    <source>
        <dbReference type="Pfam" id="PF01568"/>
    </source>
</evidence>
<organism evidence="7 8">
    <name type="scientific">Klebsiella pneumoniae</name>
    <dbReference type="NCBI Taxonomy" id="573"/>
    <lineage>
        <taxon>Bacteria</taxon>
        <taxon>Pseudomonadati</taxon>
        <taxon>Pseudomonadota</taxon>
        <taxon>Gammaproteobacteria</taxon>
        <taxon>Enterobacterales</taxon>
        <taxon>Enterobacteriaceae</taxon>
        <taxon>Klebsiella/Raoultella group</taxon>
        <taxon>Klebsiella</taxon>
        <taxon>Klebsiella pneumoniae complex</taxon>
    </lineage>
</organism>
<sequence>MVAKDPALPAYEDLKRMGIYKRKDPNGHFVAYRDFRRDPEAHPLKTPSGKIEIYSSRLAEIAARWQLEKDEVISPLPVYASTFEGWDDPLRSQYPLQLFGFHYKARTHSSYGNVDVLQAACRQEVWINPLDAEKRGIKNGDMVRVFNQRGEVRPPAKVTPRIMPGVSAMGQGAWHDANMTGDRIDHGACMNTLTTHRPSPLAKGNPQHTNLVDIEKV</sequence>
<evidence type="ECO:0000256" key="2">
    <source>
        <dbReference type="ARBA" id="ARBA00022505"/>
    </source>
</evidence>
<evidence type="ECO:0000256" key="5">
    <source>
        <dbReference type="SAM" id="MobiDB-lite"/>
    </source>
</evidence>
<dbReference type="PANTHER" id="PTHR43742">
    <property type="entry name" value="TRIMETHYLAMINE-N-OXIDE REDUCTASE"/>
    <property type="match status" value="1"/>
</dbReference>
<dbReference type="GO" id="GO:0009055">
    <property type="term" value="F:electron transfer activity"/>
    <property type="evidence" value="ECO:0007669"/>
    <property type="project" value="TreeGrafter"/>
</dbReference>
<gene>
    <name evidence="7" type="primary">dmsA_1</name>
    <name evidence="7" type="ORF">NCTC9617_00677</name>
</gene>
<dbReference type="Gene3D" id="3.40.228.10">
    <property type="entry name" value="Dimethylsulfoxide Reductase, domain 2"/>
    <property type="match status" value="1"/>
</dbReference>
<dbReference type="SUPFAM" id="SSF53706">
    <property type="entry name" value="Formate dehydrogenase/DMSO reductase, domains 1-3"/>
    <property type="match status" value="1"/>
</dbReference>
<dbReference type="InterPro" id="IPR006655">
    <property type="entry name" value="Mopterin_OxRdtase_prok_CS"/>
</dbReference>
<dbReference type="GO" id="GO:0030151">
    <property type="term" value="F:molybdenum ion binding"/>
    <property type="evidence" value="ECO:0007669"/>
    <property type="project" value="TreeGrafter"/>
</dbReference>
<feature type="region of interest" description="Disordered" evidence="5">
    <location>
        <begin position="195"/>
        <end position="217"/>
    </location>
</feature>
<dbReference type="FunFam" id="2.40.40.20:FF:000010">
    <property type="entry name" value="Anaerobic dimethyl sulfoxide reductase subunit A"/>
    <property type="match status" value="1"/>
</dbReference>
<evidence type="ECO:0000313" key="8">
    <source>
        <dbReference type="Proteomes" id="UP000255167"/>
    </source>
</evidence>